<protein>
    <submittedName>
        <fullName evidence="4">Ty3-gypsy retroelement transposase</fullName>
    </submittedName>
</protein>
<accession>A0A5A7SPK1</accession>
<feature type="domain" description="Reverse transcriptase" evidence="2">
    <location>
        <begin position="188"/>
        <end position="305"/>
    </location>
</feature>
<evidence type="ECO:0000259" key="3">
    <source>
        <dbReference type="Pfam" id="PF17919"/>
    </source>
</evidence>
<feature type="domain" description="Reverse transcriptase/retrotransposon-derived protein RNase H-like" evidence="3">
    <location>
        <begin position="327"/>
        <end position="372"/>
    </location>
</feature>
<evidence type="ECO:0000256" key="1">
    <source>
        <dbReference type="SAM" id="MobiDB-lite"/>
    </source>
</evidence>
<dbReference type="EMBL" id="SSTE01021602">
    <property type="protein sequence ID" value="KAA0032458.1"/>
    <property type="molecule type" value="Genomic_DNA"/>
</dbReference>
<gene>
    <name evidence="5" type="ORF">E5676_scaffold701G00170</name>
    <name evidence="4" type="ORF">E6C27_scaffold999G00230</name>
</gene>
<dbReference type="EMBL" id="SSTD01017387">
    <property type="protein sequence ID" value="TYJ99903.1"/>
    <property type="molecule type" value="Genomic_DNA"/>
</dbReference>
<evidence type="ECO:0000259" key="2">
    <source>
        <dbReference type="Pfam" id="PF00078"/>
    </source>
</evidence>
<proteinExistence type="predicted"/>
<dbReference type="InterPro" id="IPR043502">
    <property type="entry name" value="DNA/RNA_pol_sf"/>
</dbReference>
<dbReference type="Gene3D" id="3.10.10.10">
    <property type="entry name" value="HIV Type 1 Reverse Transcriptase, subunit A, domain 1"/>
    <property type="match status" value="2"/>
</dbReference>
<comment type="caution">
    <text evidence="4">The sequence shown here is derived from an EMBL/GenBank/DDBJ whole genome shotgun (WGS) entry which is preliminary data.</text>
</comment>
<reference evidence="6 7" key="1">
    <citation type="submission" date="2019-08" db="EMBL/GenBank/DDBJ databases">
        <title>Draft genome sequences of two oriental melons (Cucumis melo L. var makuwa).</title>
        <authorList>
            <person name="Kwon S.-Y."/>
        </authorList>
    </citation>
    <scope>NUCLEOTIDE SEQUENCE [LARGE SCALE GENOMIC DNA]</scope>
    <source>
        <strain evidence="7">cv. Chang Bougi</strain>
        <strain evidence="6">cv. SW 3</strain>
        <tissue evidence="4">Leaf</tissue>
    </source>
</reference>
<dbReference type="InterPro" id="IPR041577">
    <property type="entry name" value="RT_RNaseH_2"/>
</dbReference>
<dbReference type="Gene3D" id="3.30.70.270">
    <property type="match status" value="1"/>
</dbReference>
<dbReference type="SUPFAM" id="SSF56672">
    <property type="entry name" value="DNA/RNA polymerases"/>
    <property type="match status" value="1"/>
</dbReference>
<name>A0A5A7SPK1_CUCMM</name>
<evidence type="ECO:0000313" key="4">
    <source>
        <dbReference type="EMBL" id="KAA0032458.1"/>
    </source>
</evidence>
<dbReference type="PANTHER" id="PTHR24559:SF450">
    <property type="entry name" value="RNA-DIRECTED DNA POLYMERASE HOMOLOG"/>
    <property type="match status" value="1"/>
</dbReference>
<feature type="compositionally biased region" description="Basic and acidic residues" evidence="1">
    <location>
        <begin position="58"/>
        <end position="69"/>
    </location>
</feature>
<feature type="compositionally biased region" description="Polar residues" evidence="1">
    <location>
        <begin position="43"/>
        <end position="53"/>
    </location>
</feature>
<dbReference type="InterPro" id="IPR043128">
    <property type="entry name" value="Rev_trsase/Diguanyl_cyclase"/>
</dbReference>
<dbReference type="AlphaFoldDB" id="A0A5A7SPK1"/>
<feature type="region of interest" description="Disordered" evidence="1">
    <location>
        <begin position="43"/>
        <end position="69"/>
    </location>
</feature>
<evidence type="ECO:0000313" key="5">
    <source>
        <dbReference type="EMBL" id="TYJ99903.1"/>
    </source>
</evidence>
<organism evidence="4 6">
    <name type="scientific">Cucumis melo var. makuwa</name>
    <name type="common">Oriental melon</name>
    <dbReference type="NCBI Taxonomy" id="1194695"/>
    <lineage>
        <taxon>Eukaryota</taxon>
        <taxon>Viridiplantae</taxon>
        <taxon>Streptophyta</taxon>
        <taxon>Embryophyta</taxon>
        <taxon>Tracheophyta</taxon>
        <taxon>Spermatophyta</taxon>
        <taxon>Magnoliopsida</taxon>
        <taxon>eudicotyledons</taxon>
        <taxon>Gunneridae</taxon>
        <taxon>Pentapetalae</taxon>
        <taxon>rosids</taxon>
        <taxon>fabids</taxon>
        <taxon>Cucurbitales</taxon>
        <taxon>Cucurbitaceae</taxon>
        <taxon>Benincaseae</taxon>
        <taxon>Cucumis</taxon>
    </lineage>
</organism>
<dbReference type="Pfam" id="PF00078">
    <property type="entry name" value="RVT_1"/>
    <property type="match status" value="1"/>
</dbReference>
<dbReference type="CDD" id="cd01647">
    <property type="entry name" value="RT_LTR"/>
    <property type="match status" value="1"/>
</dbReference>
<sequence length="373" mass="42528">MEEYRNHFDKLMAPLSDPQDRLAQLLENPEIIRNEANLKSYSGGNSRTITLGGNSTGEGKKEGPSKRLSDAEFQVVKDDNEEFEIVEDTNYEEKELNGGVDVVLGMQWLYSLGMTTSSEESENKIEEVLTTEKSVKVVLKRYEDVFTWPKELPPQRNIEHHIHLKQGTNLVNVRPYRYAFQQKTKMEKLMDEMLKSGVIRPSNSLYSSLVLIVGCHHVRLCKDDIEKMAFRTHEGHYEFMVMPCGLTNASSTFQSLMNSTFRPYLRKFLLVFFDDILIYSKDIKAHLQHLGLVLEILRKNELQIKGNAALPKQAPLTQLPKLGGFKWSEEAYEAFQKLQNAMMTFPVLALPDFSATFEIETDASGYGIGAVLT</sequence>
<evidence type="ECO:0000313" key="6">
    <source>
        <dbReference type="Proteomes" id="UP000321393"/>
    </source>
</evidence>
<dbReference type="Proteomes" id="UP000321393">
    <property type="component" value="Unassembled WGS sequence"/>
</dbReference>
<evidence type="ECO:0000313" key="7">
    <source>
        <dbReference type="Proteomes" id="UP000321947"/>
    </source>
</evidence>
<dbReference type="PANTHER" id="PTHR24559">
    <property type="entry name" value="TRANSPOSON TY3-I GAG-POL POLYPROTEIN"/>
    <property type="match status" value="1"/>
</dbReference>
<dbReference type="InterPro" id="IPR053134">
    <property type="entry name" value="RNA-dir_DNA_polymerase"/>
</dbReference>
<dbReference type="Pfam" id="PF17919">
    <property type="entry name" value="RT_RNaseH_2"/>
    <property type="match status" value="1"/>
</dbReference>
<dbReference type="InterPro" id="IPR000477">
    <property type="entry name" value="RT_dom"/>
</dbReference>
<dbReference type="Proteomes" id="UP000321947">
    <property type="component" value="Unassembled WGS sequence"/>
</dbReference>